<evidence type="ECO:0000313" key="4">
    <source>
        <dbReference type="Proteomes" id="UP000242188"/>
    </source>
</evidence>
<protein>
    <submittedName>
        <fullName evidence="3">Leucine-rich repeat-containing protein 73</fullName>
    </submittedName>
</protein>
<dbReference type="OrthoDB" id="120976at2759"/>
<feature type="region of interest" description="Disordered" evidence="2">
    <location>
        <begin position="353"/>
        <end position="380"/>
    </location>
</feature>
<dbReference type="PANTHER" id="PTHR24111">
    <property type="entry name" value="LEUCINE-RICH REPEAT-CONTAINING PROTEIN 34"/>
    <property type="match status" value="1"/>
</dbReference>
<dbReference type="InterPro" id="IPR032675">
    <property type="entry name" value="LRR_dom_sf"/>
</dbReference>
<dbReference type="STRING" id="6573.A0A210QJE6"/>
<feature type="compositionally biased region" description="Basic residues" evidence="2">
    <location>
        <begin position="302"/>
        <end position="311"/>
    </location>
</feature>
<feature type="compositionally biased region" description="Low complexity" evidence="2">
    <location>
        <begin position="353"/>
        <end position="366"/>
    </location>
</feature>
<dbReference type="InterPro" id="IPR001611">
    <property type="entry name" value="Leu-rich_rpt"/>
</dbReference>
<dbReference type="SUPFAM" id="SSF52047">
    <property type="entry name" value="RNI-like"/>
    <property type="match status" value="1"/>
</dbReference>
<keyword evidence="4" id="KW-1185">Reference proteome</keyword>
<reference evidence="3 4" key="1">
    <citation type="journal article" date="2017" name="Nat. Ecol. Evol.">
        <title>Scallop genome provides insights into evolution of bilaterian karyotype and development.</title>
        <authorList>
            <person name="Wang S."/>
            <person name="Zhang J."/>
            <person name="Jiao W."/>
            <person name="Li J."/>
            <person name="Xun X."/>
            <person name="Sun Y."/>
            <person name="Guo X."/>
            <person name="Huan P."/>
            <person name="Dong B."/>
            <person name="Zhang L."/>
            <person name="Hu X."/>
            <person name="Sun X."/>
            <person name="Wang J."/>
            <person name="Zhao C."/>
            <person name="Wang Y."/>
            <person name="Wang D."/>
            <person name="Huang X."/>
            <person name="Wang R."/>
            <person name="Lv J."/>
            <person name="Li Y."/>
            <person name="Zhang Z."/>
            <person name="Liu B."/>
            <person name="Lu W."/>
            <person name="Hui Y."/>
            <person name="Liang J."/>
            <person name="Zhou Z."/>
            <person name="Hou R."/>
            <person name="Li X."/>
            <person name="Liu Y."/>
            <person name="Li H."/>
            <person name="Ning X."/>
            <person name="Lin Y."/>
            <person name="Zhao L."/>
            <person name="Xing Q."/>
            <person name="Dou J."/>
            <person name="Li Y."/>
            <person name="Mao J."/>
            <person name="Guo H."/>
            <person name="Dou H."/>
            <person name="Li T."/>
            <person name="Mu C."/>
            <person name="Jiang W."/>
            <person name="Fu Q."/>
            <person name="Fu X."/>
            <person name="Miao Y."/>
            <person name="Liu J."/>
            <person name="Yu Q."/>
            <person name="Li R."/>
            <person name="Liao H."/>
            <person name="Li X."/>
            <person name="Kong Y."/>
            <person name="Jiang Z."/>
            <person name="Chourrout D."/>
            <person name="Li R."/>
            <person name="Bao Z."/>
        </authorList>
    </citation>
    <scope>NUCLEOTIDE SEQUENCE [LARGE SCALE GENOMIC DNA]</scope>
    <source>
        <strain evidence="3 4">PY_sf001</strain>
    </source>
</reference>
<feature type="compositionally biased region" description="Polar residues" evidence="2">
    <location>
        <begin position="399"/>
        <end position="410"/>
    </location>
</feature>
<dbReference type="EMBL" id="NEDP02003414">
    <property type="protein sequence ID" value="OWF48711.1"/>
    <property type="molecule type" value="Genomic_DNA"/>
</dbReference>
<dbReference type="PANTHER" id="PTHR24111:SF3">
    <property type="entry name" value="LEUCINE-RICH REPEAT-CONTAINING PROTEIN 73"/>
    <property type="match status" value="1"/>
</dbReference>
<organism evidence="3 4">
    <name type="scientific">Mizuhopecten yessoensis</name>
    <name type="common">Japanese scallop</name>
    <name type="synonym">Patinopecten yessoensis</name>
    <dbReference type="NCBI Taxonomy" id="6573"/>
    <lineage>
        <taxon>Eukaryota</taxon>
        <taxon>Metazoa</taxon>
        <taxon>Spiralia</taxon>
        <taxon>Lophotrochozoa</taxon>
        <taxon>Mollusca</taxon>
        <taxon>Bivalvia</taxon>
        <taxon>Autobranchia</taxon>
        <taxon>Pteriomorphia</taxon>
        <taxon>Pectinida</taxon>
        <taxon>Pectinoidea</taxon>
        <taxon>Pectinidae</taxon>
        <taxon>Mizuhopecten</taxon>
    </lineage>
</organism>
<dbReference type="AlphaFoldDB" id="A0A210QJE6"/>
<dbReference type="SMART" id="SM00368">
    <property type="entry name" value="LRR_RI"/>
    <property type="match status" value="5"/>
</dbReference>
<dbReference type="InterPro" id="IPR052201">
    <property type="entry name" value="LRR-containing_regulator"/>
</dbReference>
<feature type="region of interest" description="Disordered" evidence="2">
    <location>
        <begin position="399"/>
        <end position="427"/>
    </location>
</feature>
<proteinExistence type="predicted"/>
<accession>A0A210QJE6</accession>
<name>A0A210QJE6_MIZYE</name>
<sequence>MAATIEIAGETLSDARVLGICDALLGSKLRMLSLRNCVVNDKAFKKIMACVANSKTILQLALSVGVVKDLPRVKILALALQKNRSLVSLLVNGNPFGDEGMEILGTSLAQHPNIVSLDVGDCNLGDESLEYISDLLPPNGGKPGLTDLTLSANTSISPEAWAKFAVALAVSSQLRELYVDYNRLGDYAASCLLVGLTSNRQIEILDLEGTGITDHTAKLLSYLVENFPVKLRRVVLAENKIDEVMIREIKQSLDDDSNSDVQSLASTDLYTTGQSANDSLNPLPKPVEVKLHHVEPVGTNKPLKKGKKNRKNTTISSLGETDDRDKNSDIKDDTVATDEDYKVLAKALEAGLSTGGTSDLGLTGHSQTFDEEDESSEEGDILTEVPATEIHRKVLKVTNVSQKSHTTDWNSLGELIDDDDDEGELLK</sequence>
<comment type="caution">
    <text evidence="3">The sequence shown here is derived from an EMBL/GenBank/DDBJ whole genome shotgun (WGS) entry which is preliminary data.</text>
</comment>
<keyword evidence="1" id="KW-0677">Repeat</keyword>
<feature type="compositionally biased region" description="Acidic residues" evidence="2">
    <location>
        <begin position="369"/>
        <end position="380"/>
    </location>
</feature>
<dbReference type="Proteomes" id="UP000242188">
    <property type="component" value="Unassembled WGS sequence"/>
</dbReference>
<evidence type="ECO:0000313" key="3">
    <source>
        <dbReference type="EMBL" id="OWF48711.1"/>
    </source>
</evidence>
<dbReference type="Pfam" id="PF13516">
    <property type="entry name" value="LRR_6"/>
    <property type="match status" value="2"/>
</dbReference>
<feature type="compositionally biased region" description="Acidic residues" evidence="2">
    <location>
        <begin position="415"/>
        <end position="427"/>
    </location>
</feature>
<evidence type="ECO:0000256" key="2">
    <source>
        <dbReference type="SAM" id="MobiDB-lite"/>
    </source>
</evidence>
<evidence type="ECO:0000256" key="1">
    <source>
        <dbReference type="ARBA" id="ARBA00022737"/>
    </source>
</evidence>
<feature type="region of interest" description="Disordered" evidence="2">
    <location>
        <begin position="289"/>
        <end position="331"/>
    </location>
</feature>
<feature type="compositionally biased region" description="Basic and acidic residues" evidence="2">
    <location>
        <begin position="321"/>
        <end position="331"/>
    </location>
</feature>
<dbReference type="Gene3D" id="3.80.10.10">
    <property type="entry name" value="Ribonuclease Inhibitor"/>
    <property type="match status" value="1"/>
</dbReference>
<gene>
    <name evidence="3" type="ORF">KP79_PYT10261</name>
</gene>